<reference evidence="2 3" key="1">
    <citation type="submission" date="2023-08" db="EMBL/GenBank/DDBJ databases">
        <title>Whole-genome sequencing of halo(alkali)philic microorganisms from hypersaline lakes.</title>
        <authorList>
            <person name="Sorokin D.Y."/>
            <person name="Abbas B."/>
            <person name="Merkel A.Y."/>
        </authorList>
    </citation>
    <scope>NUCLEOTIDE SEQUENCE [LARGE SCALE GENOMIC DNA]</scope>
    <source>
        <strain evidence="2 3">AB-CW4</strain>
    </source>
</reference>
<name>A0ABU0W4J6_9GAMM</name>
<keyword evidence="1" id="KW-1133">Transmembrane helix</keyword>
<keyword evidence="1" id="KW-0472">Membrane</keyword>
<keyword evidence="3" id="KW-1185">Reference proteome</keyword>
<evidence type="ECO:0000313" key="2">
    <source>
        <dbReference type="EMBL" id="MDQ2068828.1"/>
    </source>
</evidence>
<dbReference type="Proteomes" id="UP001239019">
    <property type="component" value="Unassembled WGS sequence"/>
</dbReference>
<protein>
    <recommendedName>
        <fullName evidence="4">Membrane protein implicated in regulation of membrane protease activity</fullName>
    </recommendedName>
</protein>
<sequence>MQAWHLWAIAALLLGLAELMGGQFILLGLALAASVVMVVMMLAPNTGLGGQLLIFGVSAAVIVPLIVIVFRQYFPGDRFSVMNEPSDEASVPRDVVERDGRIGVEIYGDFYPAEFRSGLKPEPGMEVVVVEFRGIVALVQATQTD</sequence>
<organism evidence="2 3">
    <name type="scientific">Natronospira bacteriovora</name>
    <dbReference type="NCBI Taxonomy" id="3069753"/>
    <lineage>
        <taxon>Bacteria</taxon>
        <taxon>Pseudomonadati</taxon>
        <taxon>Pseudomonadota</taxon>
        <taxon>Gammaproteobacteria</taxon>
        <taxon>Natronospirales</taxon>
        <taxon>Natronospiraceae</taxon>
        <taxon>Natronospira</taxon>
    </lineage>
</organism>
<feature type="transmembrane region" description="Helical" evidence="1">
    <location>
        <begin position="48"/>
        <end position="70"/>
    </location>
</feature>
<gene>
    <name evidence="2" type="ORF">RBH19_02930</name>
</gene>
<evidence type="ECO:0008006" key="4">
    <source>
        <dbReference type="Google" id="ProtNLM"/>
    </source>
</evidence>
<comment type="caution">
    <text evidence="2">The sequence shown here is derived from an EMBL/GenBank/DDBJ whole genome shotgun (WGS) entry which is preliminary data.</text>
</comment>
<evidence type="ECO:0000256" key="1">
    <source>
        <dbReference type="SAM" id="Phobius"/>
    </source>
</evidence>
<keyword evidence="1" id="KW-0812">Transmembrane</keyword>
<proteinExistence type="predicted"/>
<evidence type="ECO:0000313" key="3">
    <source>
        <dbReference type="Proteomes" id="UP001239019"/>
    </source>
</evidence>
<dbReference type="RefSeq" id="WP_306727327.1">
    <property type="nucleotide sequence ID" value="NZ_JAVDDT010000002.1"/>
</dbReference>
<dbReference type="EMBL" id="JAVDDT010000002">
    <property type="protein sequence ID" value="MDQ2068828.1"/>
    <property type="molecule type" value="Genomic_DNA"/>
</dbReference>
<accession>A0ABU0W4J6</accession>